<accession>A0A0B5JC73</accession>
<proteinExistence type="predicted"/>
<dbReference type="KEGG" id="vg:23462084"/>
<dbReference type="Pfam" id="PF12937">
    <property type="entry name" value="F-box-like"/>
    <property type="match status" value="1"/>
</dbReference>
<dbReference type="Proteomes" id="UP000202511">
    <property type="component" value="Segment"/>
</dbReference>
<evidence type="ECO:0000313" key="4">
    <source>
        <dbReference type="Proteomes" id="UP000202511"/>
    </source>
</evidence>
<feature type="compositionally biased region" description="Basic and acidic residues" evidence="1">
    <location>
        <begin position="585"/>
        <end position="595"/>
    </location>
</feature>
<dbReference type="RefSeq" id="YP_009119402.1">
    <property type="nucleotide sequence ID" value="NC_026440.1"/>
</dbReference>
<dbReference type="InterPro" id="IPR036047">
    <property type="entry name" value="F-box-like_dom_sf"/>
</dbReference>
<protein>
    <submittedName>
        <fullName evidence="3">F-box domain protein</fullName>
    </submittedName>
</protein>
<evidence type="ECO:0000256" key="1">
    <source>
        <dbReference type="SAM" id="MobiDB-lite"/>
    </source>
</evidence>
<name>A0A0B5JC73_9VIRU</name>
<evidence type="ECO:0000313" key="3">
    <source>
        <dbReference type="EMBL" id="AJF97167.1"/>
    </source>
</evidence>
<dbReference type="CDD" id="cd09917">
    <property type="entry name" value="F-box_SF"/>
    <property type="match status" value="1"/>
</dbReference>
<dbReference type="EMBL" id="KP136319">
    <property type="protein sequence ID" value="AJF97167.1"/>
    <property type="molecule type" value="Genomic_DNA"/>
</dbReference>
<dbReference type="InterPro" id="IPR001810">
    <property type="entry name" value="F-box_dom"/>
</dbReference>
<dbReference type="GeneID" id="23462084"/>
<reference evidence="3 4" key="1">
    <citation type="journal article" date="2015" name="Parasitol. Res.">
        <title>Viruses in close associations with free-living amoebae.</title>
        <authorList>
            <person name="Scheid P."/>
        </authorList>
    </citation>
    <scope>NUCLEOTIDE SEQUENCE [LARGE SCALE GENOMIC DNA]</scope>
    <source>
        <strain evidence="3">KlaHel</strain>
    </source>
</reference>
<feature type="compositionally biased region" description="Basic residues" evidence="1">
    <location>
        <begin position="608"/>
        <end position="618"/>
    </location>
</feature>
<evidence type="ECO:0000259" key="2">
    <source>
        <dbReference type="Pfam" id="PF12937"/>
    </source>
</evidence>
<dbReference type="SUPFAM" id="SSF81383">
    <property type="entry name" value="F-box domain"/>
    <property type="match status" value="1"/>
</dbReference>
<feature type="region of interest" description="Disordered" evidence="1">
    <location>
        <begin position="573"/>
        <end position="618"/>
    </location>
</feature>
<sequence length="647" mass="70583">MDSAGIGADATECLPDELWHMILNGADTRGLSFLPQSSRVAARMTCRRWRLVVSTPSATDRIRLVGDDDDDPDGRLAVGAVITVDAIRPLFAQSSTFAEGLARVRAAYLPADHGDVNLDTVCVDDRRDEIHSVLLAAAAATGMAVHLDAVAALLGKPPRDAFSAWLHDTDTHRMADVADAVYDACVRADVDRGVDLAAPFLGLDRLVAPAKYAICTDDLTMLPVAVRHARRAILLACARKKAEKAARFCDSRLWTFVLKRGTPTTARLLVHAGVSIDSLSTNDDYHEPDDILFFESNETFFSYYATARWHESADHDHAPDRALNDALWLMCWAIKHGDSLLCAWTARCYATRYGRGFGPLEADEAITLAMRSGTYRMLSRWFFAYASQDITPQTIATVLSEAAAMPYDETLRQNVEQFFRNWAREIAQADDGRIATDYLFHRPSWTLAWIVREHAPPVSGPLALVDGLWARHAGRVHWALAQGSLSAVSSALAKLCRAARRWGLVSDTIIAAEAAALGRHRPDRHPWARTLVHLQAVTPDARAWHPWTGTVVPLSSAACDAIAALSARPTCGARPTTDGMEIDTDNQRGADGKDCGDDDDGADGVHASAHKQRARDPKHRSSACCALGAVRLLARADLALPLPRDVA</sequence>
<feature type="domain" description="F-box" evidence="2">
    <location>
        <begin position="12"/>
        <end position="57"/>
    </location>
</feature>
<dbReference type="Gene3D" id="1.20.1280.50">
    <property type="match status" value="1"/>
</dbReference>
<organism evidence="3 4">
    <name type="scientific">Pandoravirus inopinatum</name>
    <dbReference type="NCBI Taxonomy" id="1605721"/>
    <lineage>
        <taxon>Viruses</taxon>
        <taxon>Pandoravirus</taxon>
    </lineage>
</organism>